<dbReference type="PROSITE" id="PS51839">
    <property type="entry name" value="4FE4S_HC3"/>
    <property type="match status" value="1"/>
</dbReference>
<keyword evidence="5" id="KW-0874">Quinone</keyword>
<evidence type="ECO:0000256" key="6">
    <source>
        <dbReference type="ARBA" id="ARBA00022723"/>
    </source>
</evidence>
<evidence type="ECO:0000256" key="2">
    <source>
        <dbReference type="ARBA" id="ARBA00005404"/>
    </source>
</evidence>
<dbReference type="InterPro" id="IPR036010">
    <property type="entry name" value="2Fe-2S_ferredoxin-like_sf"/>
</dbReference>
<dbReference type="GO" id="GO:0048038">
    <property type="term" value="F:quinone binding"/>
    <property type="evidence" value="ECO:0007669"/>
    <property type="project" value="UniProtKB-KW"/>
</dbReference>
<dbReference type="CDD" id="cd00207">
    <property type="entry name" value="fer2"/>
    <property type="match status" value="1"/>
</dbReference>
<dbReference type="SUPFAM" id="SSF54862">
    <property type="entry name" value="4Fe-4S ferredoxins"/>
    <property type="match status" value="1"/>
</dbReference>
<dbReference type="Gene3D" id="3.40.50.740">
    <property type="match status" value="2"/>
</dbReference>
<evidence type="ECO:0000256" key="5">
    <source>
        <dbReference type="ARBA" id="ARBA00022719"/>
    </source>
</evidence>
<keyword evidence="10" id="KW-0520">NAD</keyword>
<dbReference type="InterPro" id="IPR010228">
    <property type="entry name" value="NADH_UbQ_OxRdtase_Gsu"/>
</dbReference>
<comment type="cofactor">
    <cofactor evidence="11">
        <name>[2Fe-2S] cluster</name>
        <dbReference type="ChEBI" id="CHEBI:190135"/>
    </cofactor>
</comment>
<dbReference type="Pfam" id="PF22117">
    <property type="entry name" value="Fer4_Nqo3"/>
    <property type="match status" value="1"/>
</dbReference>
<feature type="domain" description="4Fe-4S Mo/W bis-MGD-type" evidence="13">
    <location>
        <begin position="223"/>
        <end position="279"/>
    </location>
</feature>
<dbReference type="InterPro" id="IPR019574">
    <property type="entry name" value="NADH_UbQ_OxRdtase_Gsu_4Fe4S-bd"/>
</dbReference>
<dbReference type="Gene3D" id="2.40.40.20">
    <property type="match status" value="1"/>
</dbReference>
<sequence length="805" mass="87606">MNAVTAKAVVHIEIDGQALEAEKGEMVIQVADRAGIYIPRFCYHPHLAIAANCRMCLVDVDKAPKPLPACATPVTEGMRVSTLSPRALSAQHATMEFLLINHPLDCPVCDQGGECELQDLAMGYGFDHSRFREPKRVVPDENIGPLVSTDMTRCIYCSRCVRFGQEIAGDPELAITGRGEHSEVRSFLGRELESELSGNIIDLCPVGALNSKPFRFAARTWEMLALPGISAHDAMGSHLWGHTLRGRLMRVVPRPAPERNEIWLSDRDRFGYAGLYTDDRVTSPLIRMANGALVPTGWDAALDAFADRLKQAVTHTGPKTVGALYSPQCTLEEMYLFEKLLGGLGVTGVDSQLFRADIRPWASDLAAHHVLGLSLAEFEAQDGFLLIGTDLRGEYPLLNLRVRRASQRGAQVAALNPVRFDANYATVINASLGPDGLIGGLARLLEAVSKRRSEPLPAWVADWSARSPISADDLGVLVQLLERGPRVQIILGGWVEAHPQGSLITRLVSEIADQTGARWASLPTGPNALGAERVRALWGAGASRVVARELFDRPRKLYCLFGVEPEYDLWDPVTAQHALGQAEEVLVLASWLAPTHAAHASVVLPLAAQAETGGTYIDLEGRRNGFEALAPPYGEARPGWKILRMLGQRLGLQGFEYETREEILAEMNARTPATVTRNPDPASEPVAIPDRPQADWWRIARRAPYGSDPCVRHSAPLQSTALARRARTLYMHPADAKEHGVEVGFWARPRVAQRACAVNVAFHDGVPRGVVWLDAATEAVSAWGASWGPLDLVFTSAPDATGGAA</sequence>
<dbReference type="FunFam" id="3.10.20.740:FF:000001">
    <property type="entry name" value="NADH-quinone oxidoreductase subunit G"/>
    <property type="match status" value="1"/>
</dbReference>
<keyword evidence="3" id="KW-0004">4Fe-4S</keyword>
<proteinExistence type="inferred from homology"/>
<keyword evidence="7" id="KW-1278">Translocase</keyword>
<dbReference type="PROSITE" id="PS00641">
    <property type="entry name" value="COMPLEX1_75K_1"/>
    <property type="match status" value="1"/>
</dbReference>
<evidence type="ECO:0000256" key="4">
    <source>
        <dbReference type="ARBA" id="ARBA00022714"/>
    </source>
</evidence>
<dbReference type="PANTHER" id="PTHR43105">
    <property type="entry name" value="RESPIRATORY NITRATE REDUCTASE"/>
    <property type="match status" value="1"/>
</dbReference>
<dbReference type="GO" id="GO:0016651">
    <property type="term" value="F:oxidoreductase activity, acting on NAD(P)H"/>
    <property type="evidence" value="ECO:0007669"/>
    <property type="project" value="InterPro"/>
</dbReference>
<comment type="caution">
    <text evidence="15">The sequence shown here is derived from an EMBL/GenBank/DDBJ whole genome shotgun (WGS) entry which is preliminary data.</text>
</comment>
<dbReference type="PROSITE" id="PS51085">
    <property type="entry name" value="2FE2S_FER_2"/>
    <property type="match status" value="1"/>
</dbReference>
<reference evidence="15" key="2">
    <citation type="journal article" date="2014" name="ISME J.">
        <title>Microbial stratification in low pH oxic and suboxic macroscopic growths along an acid mine drainage.</title>
        <authorList>
            <person name="Mendez-Garcia C."/>
            <person name="Mesa V."/>
            <person name="Sprenger R.R."/>
            <person name="Richter M."/>
            <person name="Diez M.S."/>
            <person name="Solano J."/>
            <person name="Bargiela R."/>
            <person name="Golyshina O.V."/>
            <person name="Manteca A."/>
            <person name="Ramos J.L."/>
            <person name="Gallego J.R."/>
            <person name="Llorente I."/>
            <person name="Martins Dos Santos V.A."/>
            <person name="Jensen O.N."/>
            <person name="Pelaez A.I."/>
            <person name="Sanchez J."/>
            <person name="Ferrer M."/>
        </authorList>
    </citation>
    <scope>NUCLEOTIDE SEQUENCE</scope>
</reference>
<dbReference type="SUPFAM" id="SSF54292">
    <property type="entry name" value="2Fe-2S ferredoxin-like"/>
    <property type="match status" value="1"/>
</dbReference>
<evidence type="ECO:0000259" key="13">
    <source>
        <dbReference type="PROSITE" id="PS51669"/>
    </source>
</evidence>
<dbReference type="InterPro" id="IPR050123">
    <property type="entry name" value="Prok_molybdopt-oxidoreductase"/>
</dbReference>
<evidence type="ECO:0000256" key="11">
    <source>
        <dbReference type="ARBA" id="ARBA00034078"/>
    </source>
</evidence>
<comment type="similarity">
    <text evidence="2">Belongs to the complex I 75 kDa subunit family.</text>
</comment>
<feature type="domain" description="4Fe-4S His(Cys)3-ligated-type" evidence="14">
    <location>
        <begin position="86"/>
        <end position="125"/>
    </location>
</feature>
<dbReference type="InterPro" id="IPR006656">
    <property type="entry name" value="Mopterin_OxRdtase"/>
</dbReference>
<dbReference type="PANTHER" id="PTHR43105:SF13">
    <property type="entry name" value="NADH-UBIQUINONE OXIDOREDUCTASE 75 KDA SUBUNIT, MITOCHONDRIAL"/>
    <property type="match status" value="1"/>
</dbReference>
<dbReference type="GO" id="GO:0008137">
    <property type="term" value="F:NADH dehydrogenase (ubiquinone) activity"/>
    <property type="evidence" value="ECO:0007669"/>
    <property type="project" value="InterPro"/>
</dbReference>
<evidence type="ECO:0000256" key="10">
    <source>
        <dbReference type="ARBA" id="ARBA00023027"/>
    </source>
</evidence>
<dbReference type="GO" id="GO:0042773">
    <property type="term" value="P:ATP synthesis coupled electron transport"/>
    <property type="evidence" value="ECO:0007669"/>
    <property type="project" value="InterPro"/>
</dbReference>
<evidence type="ECO:0000313" key="15">
    <source>
        <dbReference type="EMBL" id="EQD53419.1"/>
    </source>
</evidence>
<dbReference type="NCBIfam" id="TIGR01973">
    <property type="entry name" value="NuoG"/>
    <property type="match status" value="1"/>
</dbReference>
<evidence type="ECO:0000256" key="1">
    <source>
        <dbReference type="ARBA" id="ARBA00001966"/>
    </source>
</evidence>
<dbReference type="Pfam" id="PF00384">
    <property type="entry name" value="Molybdopterin"/>
    <property type="match status" value="1"/>
</dbReference>
<keyword evidence="9" id="KW-0411">Iron-sulfur</keyword>
<keyword evidence="4" id="KW-0001">2Fe-2S</keyword>
<dbReference type="Gene3D" id="3.30.70.20">
    <property type="match status" value="1"/>
</dbReference>
<protein>
    <submittedName>
        <fullName evidence="15">NADH-quinone oxidoreductase, chain G</fullName>
    </submittedName>
</protein>
<evidence type="ECO:0000259" key="14">
    <source>
        <dbReference type="PROSITE" id="PS51839"/>
    </source>
</evidence>
<dbReference type="SUPFAM" id="SSF53706">
    <property type="entry name" value="Formate dehydrogenase/DMSO reductase, domains 1-3"/>
    <property type="match status" value="1"/>
</dbReference>
<evidence type="ECO:0000256" key="7">
    <source>
        <dbReference type="ARBA" id="ARBA00022967"/>
    </source>
</evidence>
<gene>
    <name evidence="15" type="ORF">B1B_10269</name>
</gene>
<reference evidence="15" key="1">
    <citation type="submission" date="2013-08" db="EMBL/GenBank/DDBJ databases">
        <authorList>
            <person name="Mendez C."/>
            <person name="Richter M."/>
            <person name="Ferrer M."/>
            <person name="Sanchez J."/>
        </authorList>
    </citation>
    <scope>NUCLEOTIDE SEQUENCE</scope>
</reference>
<keyword evidence="6" id="KW-0479">Metal-binding</keyword>
<dbReference type="PROSITE" id="PS51669">
    <property type="entry name" value="4FE4S_MOW_BIS_MGD"/>
    <property type="match status" value="1"/>
</dbReference>
<dbReference type="SMART" id="SM00929">
    <property type="entry name" value="NADH-G_4Fe-4S_3"/>
    <property type="match status" value="1"/>
</dbReference>
<dbReference type="Gene3D" id="3.40.228.10">
    <property type="entry name" value="Dimethylsulfoxide Reductase, domain 2"/>
    <property type="match status" value="1"/>
</dbReference>
<keyword evidence="8" id="KW-0408">Iron</keyword>
<dbReference type="Pfam" id="PF22151">
    <property type="entry name" value="Fer4_NDSU1"/>
    <property type="match status" value="1"/>
</dbReference>
<evidence type="ECO:0000256" key="3">
    <source>
        <dbReference type="ARBA" id="ARBA00022485"/>
    </source>
</evidence>
<dbReference type="EMBL" id="AUZY01006738">
    <property type="protein sequence ID" value="EQD53419.1"/>
    <property type="molecule type" value="Genomic_DNA"/>
</dbReference>
<dbReference type="Gene3D" id="3.10.20.740">
    <property type="match status" value="1"/>
</dbReference>
<dbReference type="FunFam" id="3.30.70.20:FF:000002">
    <property type="entry name" value="NADH-ubiquinone oxidoreductase 75 kDa subunit"/>
    <property type="match status" value="1"/>
</dbReference>
<dbReference type="AlphaFoldDB" id="T1BJI5"/>
<evidence type="ECO:0000256" key="9">
    <source>
        <dbReference type="ARBA" id="ARBA00023014"/>
    </source>
</evidence>
<evidence type="ECO:0000259" key="12">
    <source>
        <dbReference type="PROSITE" id="PS51085"/>
    </source>
</evidence>
<dbReference type="InterPro" id="IPR009010">
    <property type="entry name" value="Asp_de-COase-like_dom_sf"/>
</dbReference>
<dbReference type="GO" id="GO:0051537">
    <property type="term" value="F:2 iron, 2 sulfur cluster binding"/>
    <property type="evidence" value="ECO:0007669"/>
    <property type="project" value="UniProtKB-KW"/>
</dbReference>
<dbReference type="InterPro" id="IPR001041">
    <property type="entry name" value="2Fe-2S_ferredoxin-type"/>
</dbReference>
<name>T1BJI5_9ZZZZ</name>
<accession>T1BJI5</accession>
<dbReference type="InterPro" id="IPR054351">
    <property type="entry name" value="NADH_UbQ_OxRdtase_ferredoxin"/>
</dbReference>
<dbReference type="GO" id="GO:0046872">
    <property type="term" value="F:metal ion binding"/>
    <property type="evidence" value="ECO:0007669"/>
    <property type="project" value="UniProtKB-KW"/>
</dbReference>
<dbReference type="PROSITE" id="PS00643">
    <property type="entry name" value="COMPLEX1_75K_3"/>
    <property type="match status" value="1"/>
</dbReference>
<dbReference type="GO" id="GO:0051539">
    <property type="term" value="F:4 iron, 4 sulfur cluster binding"/>
    <property type="evidence" value="ECO:0007669"/>
    <property type="project" value="UniProtKB-KW"/>
</dbReference>
<dbReference type="SUPFAM" id="SSF50692">
    <property type="entry name" value="ADC-like"/>
    <property type="match status" value="1"/>
</dbReference>
<dbReference type="Pfam" id="PF13510">
    <property type="entry name" value="Fer2_4"/>
    <property type="match status" value="1"/>
</dbReference>
<feature type="domain" description="2Fe-2S ferredoxin-type" evidence="12">
    <location>
        <begin position="8"/>
        <end position="86"/>
    </location>
</feature>
<evidence type="ECO:0000256" key="8">
    <source>
        <dbReference type="ARBA" id="ARBA00023004"/>
    </source>
</evidence>
<dbReference type="Pfam" id="PF10588">
    <property type="entry name" value="NADH-G_4Fe-4S_3"/>
    <property type="match status" value="1"/>
</dbReference>
<dbReference type="InterPro" id="IPR000283">
    <property type="entry name" value="NADH_UbQ_OxRdtase_75kDa_su_CS"/>
</dbReference>
<comment type="cofactor">
    <cofactor evidence="1">
        <name>[4Fe-4S] cluster</name>
        <dbReference type="ChEBI" id="CHEBI:49883"/>
    </cofactor>
</comment>
<dbReference type="GO" id="GO:0016020">
    <property type="term" value="C:membrane"/>
    <property type="evidence" value="ECO:0007669"/>
    <property type="project" value="InterPro"/>
</dbReference>
<dbReference type="InterPro" id="IPR006963">
    <property type="entry name" value="Mopterin_OxRdtase_4Fe-4S_dom"/>
</dbReference>
<organism evidence="15">
    <name type="scientific">mine drainage metagenome</name>
    <dbReference type="NCBI Taxonomy" id="410659"/>
    <lineage>
        <taxon>unclassified sequences</taxon>
        <taxon>metagenomes</taxon>
        <taxon>ecological metagenomes</taxon>
    </lineage>
</organism>
<dbReference type="PROSITE" id="PS00642">
    <property type="entry name" value="COMPLEX1_75K_2"/>
    <property type="match status" value="1"/>
</dbReference>